<gene>
    <name evidence="1" type="ORF">NEIMUCOT_04210</name>
</gene>
<comment type="caution">
    <text evidence="1">The sequence shown here is derived from an EMBL/GenBank/DDBJ whole genome shotgun (WGS) entry which is preliminary data.</text>
</comment>
<sequence length="62" mass="7201">MPRLAVLFVLSAASSPCPDLNLIHYTSSAVLWKRRYLRISQFYLHFLVNREKADCHVARQVV</sequence>
<dbReference type="STRING" id="546266.NEIMUCOT_04210"/>
<protein>
    <submittedName>
        <fullName evidence="1">Uncharacterized protein</fullName>
    </submittedName>
</protein>
<dbReference type="AlphaFoldDB" id="D2ZUC2"/>
<evidence type="ECO:0000313" key="2">
    <source>
        <dbReference type="Proteomes" id="UP000003344"/>
    </source>
</evidence>
<proteinExistence type="predicted"/>
<dbReference type="Proteomes" id="UP000003344">
    <property type="component" value="Unassembled WGS sequence"/>
</dbReference>
<organism evidence="1 2">
    <name type="scientific">Neisseria mucosa (strain ATCC 25996 / DSM 4631 / NCTC 10774 / M26)</name>
    <dbReference type="NCBI Taxonomy" id="546266"/>
    <lineage>
        <taxon>Bacteria</taxon>
        <taxon>Pseudomonadati</taxon>
        <taxon>Pseudomonadota</taxon>
        <taxon>Betaproteobacteria</taxon>
        <taxon>Neisseriales</taxon>
        <taxon>Neisseriaceae</taxon>
        <taxon>Neisseria</taxon>
    </lineage>
</organism>
<dbReference type="EMBL" id="ACDX02000003">
    <property type="protein sequence ID" value="EFC89307.1"/>
    <property type="molecule type" value="Genomic_DNA"/>
</dbReference>
<evidence type="ECO:0000313" key="1">
    <source>
        <dbReference type="EMBL" id="EFC89307.1"/>
    </source>
</evidence>
<reference evidence="1 2" key="1">
    <citation type="submission" date="2009-10" db="EMBL/GenBank/DDBJ databases">
        <authorList>
            <person name="Weinstock G."/>
            <person name="Sodergren E."/>
            <person name="Clifton S."/>
            <person name="Fulton L."/>
            <person name="Fulton B."/>
            <person name="Courtney L."/>
            <person name="Fronick C."/>
            <person name="Harrison M."/>
            <person name="Strong C."/>
            <person name="Farmer C."/>
            <person name="Delahaunty K."/>
            <person name="Markovic C."/>
            <person name="Hall O."/>
            <person name="Minx P."/>
            <person name="Tomlinson C."/>
            <person name="Mitreva M."/>
            <person name="Nelson J."/>
            <person name="Hou S."/>
            <person name="Wollam A."/>
            <person name="Pepin K.H."/>
            <person name="Johnson M."/>
            <person name="Bhonagiri V."/>
            <person name="Nash W.E."/>
            <person name="Warren W."/>
            <person name="Chinwalla A."/>
            <person name="Mardis E.R."/>
            <person name="Wilson R.K."/>
        </authorList>
    </citation>
    <scope>NUCLEOTIDE SEQUENCE [LARGE SCALE GENOMIC DNA]</scope>
    <source>
        <strain evidence="2">ATCC 25996 / DSM 4631 / NCTC 10774 / M26</strain>
    </source>
</reference>
<accession>D2ZUC2</accession>
<name>D2ZUC2_NEIM2</name>